<dbReference type="PROSITE" id="PS51892">
    <property type="entry name" value="SUBTILASE"/>
    <property type="match status" value="1"/>
</dbReference>
<dbReference type="InterPro" id="IPR015500">
    <property type="entry name" value="Peptidase_S8_subtilisin-rel"/>
</dbReference>
<evidence type="ECO:0000313" key="9">
    <source>
        <dbReference type="EMBL" id="TPX36332.1"/>
    </source>
</evidence>
<protein>
    <recommendedName>
        <fullName evidence="8">Peptidase S8/S53 domain-containing protein</fullName>
    </recommendedName>
</protein>
<organism evidence="9 10">
    <name type="scientific">Synchytrium microbalum</name>
    <dbReference type="NCBI Taxonomy" id="1806994"/>
    <lineage>
        <taxon>Eukaryota</taxon>
        <taxon>Fungi</taxon>
        <taxon>Fungi incertae sedis</taxon>
        <taxon>Chytridiomycota</taxon>
        <taxon>Chytridiomycota incertae sedis</taxon>
        <taxon>Chytridiomycetes</taxon>
        <taxon>Synchytriales</taxon>
        <taxon>Synchytriaceae</taxon>
        <taxon>Synchytrium</taxon>
    </lineage>
</organism>
<sequence length="329" mass="34411">MESTSNIAGKLAAEEHPQLDVEFAEEDDEVSISDGGGDEMKDVQVDAPWHLDRIDQESLPLDGAYHFPKSAGTGADIYIVDTGVNPHHVDLYPRVIFEVSTSSSSPSLQDENGHGTHCAGTSAGRKYGVAKNATIVAVRSLNAAGKGPFSDVIHGLQWVANRVQQNRGRPAIVNLSVQGKASGTLTKAVVALANMGVHVTAAAGNSGEEACIHSPAIASKNSTVIAVGATDIHDDIGVYSNYGECVTILAPGSNVVSDYIGDNDSTKQLTGTSMASPQIAGVIANLIASERVDNDPKLVKQYLLEHASTDVISSSDGGSVEYAPFVYLN</sequence>
<dbReference type="Pfam" id="PF00082">
    <property type="entry name" value="Peptidase_S8"/>
    <property type="match status" value="1"/>
</dbReference>
<evidence type="ECO:0000256" key="1">
    <source>
        <dbReference type="ARBA" id="ARBA00011073"/>
    </source>
</evidence>
<dbReference type="GO" id="GO:0006508">
    <property type="term" value="P:proteolysis"/>
    <property type="evidence" value="ECO:0007669"/>
    <property type="project" value="UniProtKB-KW"/>
</dbReference>
<dbReference type="InterPro" id="IPR023828">
    <property type="entry name" value="Peptidase_S8_Ser-AS"/>
</dbReference>
<evidence type="ECO:0000256" key="7">
    <source>
        <dbReference type="SAM" id="MobiDB-lite"/>
    </source>
</evidence>
<dbReference type="InterPro" id="IPR000209">
    <property type="entry name" value="Peptidase_S8/S53_dom"/>
</dbReference>
<dbReference type="GeneID" id="42002756"/>
<dbReference type="SUPFAM" id="SSF52743">
    <property type="entry name" value="Subtilisin-like"/>
    <property type="match status" value="1"/>
</dbReference>
<dbReference type="STRING" id="1806994.A0A507C9Q4"/>
<dbReference type="PRINTS" id="PR00723">
    <property type="entry name" value="SUBTILISIN"/>
</dbReference>
<reference evidence="9 10" key="1">
    <citation type="journal article" date="2019" name="Sci. Rep.">
        <title>Comparative genomics of chytrid fungi reveal insights into the obligate biotrophic and pathogenic lifestyle of Synchytrium endobioticum.</title>
        <authorList>
            <person name="van de Vossenberg B.T.L.H."/>
            <person name="Warris S."/>
            <person name="Nguyen H.D.T."/>
            <person name="van Gent-Pelzer M.P.E."/>
            <person name="Joly D.L."/>
            <person name="van de Geest H.C."/>
            <person name="Bonants P.J.M."/>
            <person name="Smith D.S."/>
            <person name="Levesque C.A."/>
            <person name="van der Lee T.A.J."/>
        </authorList>
    </citation>
    <scope>NUCLEOTIDE SEQUENCE [LARGE SCALE GENOMIC DNA]</scope>
    <source>
        <strain evidence="9 10">JEL517</strain>
    </source>
</reference>
<evidence type="ECO:0000256" key="2">
    <source>
        <dbReference type="ARBA" id="ARBA00022670"/>
    </source>
</evidence>
<dbReference type="CDD" id="cd04077">
    <property type="entry name" value="Peptidases_S8_PCSK9_ProteinaseK_like"/>
    <property type="match status" value="1"/>
</dbReference>
<dbReference type="InterPro" id="IPR023827">
    <property type="entry name" value="Peptidase_S8_Asp-AS"/>
</dbReference>
<evidence type="ECO:0000313" key="10">
    <source>
        <dbReference type="Proteomes" id="UP000319731"/>
    </source>
</evidence>
<dbReference type="Gene3D" id="3.40.50.200">
    <property type="entry name" value="Peptidase S8/S53 domain"/>
    <property type="match status" value="1"/>
</dbReference>
<evidence type="ECO:0000256" key="4">
    <source>
        <dbReference type="ARBA" id="ARBA00022825"/>
    </source>
</evidence>
<dbReference type="AlphaFoldDB" id="A0A507C9Q4"/>
<dbReference type="Proteomes" id="UP000319731">
    <property type="component" value="Unassembled WGS sequence"/>
</dbReference>
<feature type="domain" description="Peptidase S8/S53" evidence="8">
    <location>
        <begin position="73"/>
        <end position="307"/>
    </location>
</feature>
<comment type="caution">
    <text evidence="9">The sequence shown here is derived from an EMBL/GenBank/DDBJ whole genome shotgun (WGS) entry which is preliminary data.</text>
</comment>
<dbReference type="PANTHER" id="PTHR43806">
    <property type="entry name" value="PEPTIDASE S8"/>
    <property type="match status" value="1"/>
</dbReference>
<dbReference type="InterPro" id="IPR036852">
    <property type="entry name" value="Peptidase_S8/S53_dom_sf"/>
</dbReference>
<keyword evidence="10" id="KW-1185">Reference proteome</keyword>
<proteinExistence type="inferred from homology"/>
<evidence type="ECO:0000256" key="5">
    <source>
        <dbReference type="PROSITE-ProRule" id="PRU01240"/>
    </source>
</evidence>
<dbReference type="GO" id="GO:0004252">
    <property type="term" value="F:serine-type endopeptidase activity"/>
    <property type="evidence" value="ECO:0007669"/>
    <property type="project" value="UniProtKB-UniRule"/>
</dbReference>
<evidence type="ECO:0000256" key="3">
    <source>
        <dbReference type="ARBA" id="ARBA00022801"/>
    </source>
</evidence>
<accession>A0A507C9Q4</accession>
<evidence type="ECO:0000259" key="8">
    <source>
        <dbReference type="Pfam" id="PF00082"/>
    </source>
</evidence>
<feature type="active site" description="Charge relay system" evidence="5">
    <location>
        <position position="114"/>
    </location>
</feature>
<feature type="active site" description="Charge relay system" evidence="5">
    <location>
        <position position="273"/>
    </location>
</feature>
<dbReference type="RefSeq" id="XP_031026645.1">
    <property type="nucleotide sequence ID" value="XM_031167459.1"/>
</dbReference>
<feature type="region of interest" description="Disordered" evidence="7">
    <location>
        <begin position="1"/>
        <end position="40"/>
    </location>
</feature>
<dbReference type="PROSITE" id="PS00136">
    <property type="entry name" value="SUBTILASE_ASP"/>
    <property type="match status" value="1"/>
</dbReference>
<feature type="active site" description="Charge relay system" evidence="5">
    <location>
        <position position="81"/>
    </location>
</feature>
<dbReference type="OrthoDB" id="206201at2759"/>
<dbReference type="InterPro" id="IPR050131">
    <property type="entry name" value="Peptidase_S8_subtilisin-like"/>
</dbReference>
<dbReference type="GO" id="GO:0005615">
    <property type="term" value="C:extracellular space"/>
    <property type="evidence" value="ECO:0007669"/>
    <property type="project" value="TreeGrafter"/>
</dbReference>
<comment type="similarity">
    <text evidence="1 5 6">Belongs to the peptidase S8 family.</text>
</comment>
<dbReference type="EMBL" id="QEAO01000005">
    <property type="protein sequence ID" value="TPX36332.1"/>
    <property type="molecule type" value="Genomic_DNA"/>
</dbReference>
<keyword evidence="2 5" id="KW-0645">Protease</keyword>
<name>A0A507C9Q4_9FUNG</name>
<keyword evidence="4 5" id="KW-0720">Serine protease</keyword>
<feature type="compositionally biased region" description="Acidic residues" evidence="7">
    <location>
        <begin position="22"/>
        <end position="31"/>
    </location>
</feature>
<keyword evidence="3 5" id="KW-0378">Hydrolase</keyword>
<gene>
    <name evidence="9" type="ORF">SmJEL517_g01531</name>
</gene>
<dbReference type="PANTHER" id="PTHR43806:SF11">
    <property type="entry name" value="CEREVISIN-RELATED"/>
    <property type="match status" value="1"/>
</dbReference>
<dbReference type="InterPro" id="IPR034193">
    <property type="entry name" value="PCSK9_ProteinaseK-like"/>
</dbReference>
<dbReference type="FunFam" id="3.40.50.200:FF:000016">
    <property type="entry name" value="Proprotein convertase subtilisin/kexin type 9"/>
    <property type="match status" value="1"/>
</dbReference>
<evidence type="ECO:0000256" key="6">
    <source>
        <dbReference type="RuleBase" id="RU003355"/>
    </source>
</evidence>
<dbReference type="PROSITE" id="PS00138">
    <property type="entry name" value="SUBTILASE_SER"/>
    <property type="match status" value="1"/>
</dbReference>